<organism evidence="2 3">
    <name type="scientific">Flectobacillus roseus</name>
    <dbReference type="NCBI Taxonomy" id="502259"/>
    <lineage>
        <taxon>Bacteria</taxon>
        <taxon>Pseudomonadati</taxon>
        <taxon>Bacteroidota</taxon>
        <taxon>Cytophagia</taxon>
        <taxon>Cytophagales</taxon>
        <taxon>Flectobacillaceae</taxon>
        <taxon>Flectobacillus</taxon>
    </lineage>
</organism>
<dbReference type="EMBL" id="JASHIF010000019">
    <property type="protein sequence ID" value="MDI9861365.1"/>
    <property type="molecule type" value="Genomic_DNA"/>
</dbReference>
<evidence type="ECO:0000313" key="2">
    <source>
        <dbReference type="EMBL" id="MDI9861365.1"/>
    </source>
</evidence>
<dbReference type="RefSeq" id="WP_283345798.1">
    <property type="nucleotide sequence ID" value="NZ_JASHIF010000019.1"/>
</dbReference>
<keyword evidence="1" id="KW-0812">Transmembrane</keyword>
<feature type="transmembrane region" description="Helical" evidence="1">
    <location>
        <begin position="60"/>
        <end position="81"/>
    </location>
</feature>
<gene>
    <name evidence="2" type="ORF">QM524_19250</name>
</gene>
<keyword evidence="3" id="KW-1185">Reference proteome</keyword>
<protein>
    <submittedName>
        <fullName evidence="2">DUF983 domain-containing protein</fullName>
    </submittedName>
</protein>
<accession>A0ABT6YCP5</accession>
<evidence type="ECO:0000256" key="1">
    <source>
        <dbReference type="SAM" id="Phobius"/>
    </source>
</evidence>
<keyword evidence="1" id="KW-1133">Transmembrane helix</keyword>
<name>A0ABT6YCP5_9BACT</name>
<sequence length="128" mass="14847">MNNDSKIGAMVKGKCPQCHKGKLFTHPWWNIFKFDTMHEHCSECGLRYEREPGFFYGAMYVSYAFTVGIMLVGGFVIYNFFGDPEPLGYIIPIVLISLLFVPFNFRISRVLFLYLFSGISYKSQKKDE</sequence>
<dbReference type="Pfam" id="PF06170">
    <property type="entry name" value="DUF983"/>
    <property type="match status" value="1"/>
</dbReference>
<keyword evidence="1" id="KW-0472">Membrane</keyword>
<dbReference type="InterPro" id="IPR009325">
    <property type="entry name" value="DUF983"/>
</dbReference>
<feature type="transmembrane region" description="Helical" evidence="1">
    <location>
        <begin position="87"/>
        <end position="116"/>
    </location>
</feature>
<proteinExistence type="predicted"/>
<comment type="caution">
    <text evidence="2">The sequence shown here is derived from an EMBL/GenBank/DDBJ whole genome shotgun (WGS) entry which is preliminary data.</text>
</comment>
<reference evidence="2 3" key="1">
    <citation type="submission" date="2023-05" db="EMBL/GenBank/DDBJ databases">
        <title>Novel species of genus Flectobacillus isolated from stream in China.</title>
        <authorList>
            <person name="Lu H."/>
        </authorList>
    </citation>
    <scope>NUCLEOTIDE SEQUENCE [LARGE SCALE GENOMIC DNA]</scope>
    <source>
        <strain evidence="2 3">KCTC 42575</strain>
    </source>
</reference>
<dbReference type="Proteomes" id="UP001236507">
    <property type="component" value="Unassembled WGS sequence"/>
</dbReference>
<evidence type="ECO:0000313" key="3">
    <source>
        <dbReference type="Proteomes" id="UP001236507"/>
    </source>
</evidence>